<dbReference type="Proteomes" id="UP000077051">
    <property type="component" value="Unassembled WGS sequence"/>
</dbReference>
<evidence type="ECO:0000256" key="1">
    <source>
        <dbReference type="SAM" id="MobiDB-lite"/>
    </source>
</evidence>
<name>A0A162QLL1_MUCCL</name>
<protein>
    <submittedName>
        <fullName evidence="2">Uncharacterized protein</fullName>
    </submittedName>
</protein>
<gene>
    <name evidence="2" type="ORF">MUCCIDRAFT_183978</name>
</gene>
<accession>A0A162QLL1</accession>
<dbReference type="AlphaFoldDB" id="A0A162QLL1"/>
<organism evidence="2 3">
    <name type="scientific">Mucor lusitanicus CBS 277.49</name>
    <dbReference type="NCBI Taxonomy" id="747725"/>
    <lineage>
        <taxon>Eukaryota</taxon>
        <taxon>Fungi</taxon>
        <taxon>Fungi incertae sedis</taxon>
        <taxon>Mucoromycota</taxon>
        <taxon>Mucoromycotina</taxon>
        <taxon>Mucoromycetes</taxon>
        <taxon>Mucorales</taxon>
        <taxon>Mucorineae</taxon>
        <taxon>Mucoraceae</taxon>
        <taxon>Mucor</taxon>
    </lineage>
</organism>
<comment type="caution">
    <text evidence="2">The sequence shown here is derived from an EMBL/GenBank/DDBJ whole genome shotgun (WGS) entry which is preliminary data.</text>
</comment>
<feature type="region of interest" description="Disordered" evidence="1">
    <location>
        <begin position="1"/>
        <end position="48"/>
    </location>
</feature>
<dbReference type="VEuPathDB" id="FungiDB:MUCCIDRAFT_183978"/>
<dbReference type="EMBL" id="AMYB01000004">
    <property type="protein sequence ID" value="OAD03010.1"/>
    <property type="molecule type" value="Genomic_DNA"/>
</dbReference>
<sequence>MAYNIIQHPHPSPSLYQDDEKKPILSHHYSSQRNYQPDLPPTPSSSALSFLVNDSKESIDNSALESDTHSPRLRYATHPQYGSVFSSSSSDFNYMQTTSTSTTPSTISPNDDDEGLYLLWTHQLLRERGYQPSSCRMEDEDDDDCGSVDSSITNLSTATYKQRQKSTNLSSWLLSWFPIKHKNNQ</sequence>
<evidence type="ECO:0000313" key="3">
    <source>
        <dbReference type="Proteomes" id="UP000077051"/>
    </source>
</evidence>
<proteinExistence type="predicted"/>
<evidence type="ECO:0000313" key="2">
    <source>
        <dbReference type="EMBL" id="OAD03010.1"/>
    </source>
</evidence>
<dbReference type="OrthoDB" id="2265153at2759"/>
<keyword evidence="3" id="KW-1185">Reference proteome</keyword>
<reference evidence="2 3" key="1">
    <citation type="submission" date="2015-06" db="EMBL/GenBank/DDBJ databases">
        <title>Expansion of signal transduction pathways in fungi by whole-genome duplication.</title>
        <authorList>
            <consortium name="DOE Joint Genome Institute"/>
            <person name="Corrochano L.M."/>
            <person name="Kuo A."/>
            <person name="Marcet-Houben M."/>
            <person name="Polaino S."/>
            <person name="Salamov A."/>
            <person name="Villalobos J.M."/>
            <person name="Alvarez M.I."/>
            <person name="Avalos J."/>
            <person name="Benito E.P."/>
            <person name="Benoit I."/>
            <person name="Burger G."/>
            <person name="Camino L.P."/>
            <person name="Canovas D."/>
            <person name="Cerda-Olmedo E."/>
            <person name="Cheng J.-F."/>
            <person name="Dominguez A."/>
            <person name="Elias M."/>
            <person name="Eslava A.P."/>
            <person name="Glaser F."/>
            <person name="Grimwood J."/>
            <person name="Gutierrez G."/>
            <person name="Heitman J."/>
            <person name="Henrissat B."/>
            <person name="Iturriaga E.A."/>
            <person name="Lang B.F."/>
            <person name="Lavin J.L."/>
            <person name="Lee S."/>
            <person name="Li W."/>
            <person name="Lindquist E."/>
            <person name="Lopez-Garcia S."/>
            <person name="Luque E.M."/>
            <person name="Marcos A.T."/>
            <person name="Martin J."/>
            <person name="Mccluskey K."/>
            <person name="Medina H.R."/>
            <person name="Miralles-Duran A."/>
            <person name="Miyazaki A."/>
            <person name="Munoz-Torres E."/>
            <person name="Oguiza J.A."/>
            <person name="Ohm R."/>
            <person name="Olmedo M."/>
            <person name="Orejas M."/>
            <person name="Ortiz-Castellanos L."/>
            <person name="Pisabarro A.G."/>
            <person name="Rodriguez-Romero J."/>
            <person name="Ruiz-Herrera J."/>
            <person name="Ruiz-Vazquez R."/>
            <person name="Sanz C."/>
            <person name="Schackwitz W."/>
            <person name="Schmutz J."/>
            <person name="Shahriari M."/>
            <person name="Shelest E."/>
            <person name="Silva-Franco F."/>
            <person name="Soanes D."/>
            <person name="Syed K."/>
            <person name="Tagua V.G."/>
            <person name="Talbot N.J."/>
            <person name="Thon M."/>
            <person name="De Vries R.P."/>
            <person name="Wiebenga A."/>
            <person name="Yadav J.S."/>
            <person name="Braun E.L."/>
            <person name="Baker S."/>
            <person name="Garre V."/>
            <person name="Horwitz B."/>
            <person name="Torres-Martinez S."/>
            <person name="Idnurm A."/>
            <person name="Herrera-Estrella A."/>
            <person name="Gabaldon T."/>
            <person name="Grigoriev I.V."/>
        </authorList>
    </citation>
    <scope>NUCLEOTIDE SEQUENCE [LARGE SCALE GENOMIC DNA]</scope>
    <source>
        <strain evidence="2 3">CBS 277.49</strain>
    </source>
</reference>